<organism evidence="5 6">
    <name type="scientific">Cereibacter ovatus</name>
    <dbReference type="NCBI Taxonomy" id="439529"/>
    <lineage>
        <taxon>Bacteria</taxon>
        <taxon>Pseudomonadati</taxon>
        <taxon>Pseudomonadota</taxon>
        <taxon>Alphaproteobacteria</taxon>
        <taxon>Rhodobacterales</taxon>
        <taxon>Paracoccaceae</taxon>
        <taxon>Cereibacter</taxon>
    </lineage>
</organism>
<dbReference type="SUPFAM" id="SSF46458">
    <property type="entry name" value="Globin-like"/>
    <property type="match status" value="1"/>
</dbReference>
<dbReference type="GO" id="GO:0005886">
    <property type="term" value="C:plasma membrane"/>
    <property type="evidence" value="ECO:0007669"/>
    <property type="project" value="TreeGrafter"/>
</dbReference>
<dbReference type="InterPro" id="IPR004089">
    <property type="entry name" value="MCPsignal_dom"/>
</dbReference>
<accession>A0A285CUK7</accession>
<dbReference type="Gene3D" id="1.10.287.950">
    <property type="entry name" value="Methyl-accepting chemotaxis protein"/>
    <property type="match status" value="1"/>
</dbReference>
<dbReference type="GO" id="GO:0004888">
    <property type="term" value="F:transmembrane signaling receptor activity"/>
    <property type="evidence" value="ECO:0007669"/>
    <property type="project" value="InterPro"/>
</dbReference>
<dbReference type="InterPro" id="IPR039379">
    <property type="entry name" value="Protoglobin_sensor_dom"/>
</dbReference>
<dbReference type="InterPro" id="IPR044398">
    <property type="entry name" value="Globin-sensor_dom"/>
</dbReference>
<evidence type="ECO:0000256" key="3">
    <source>
        <dbReference type="PROSITE-ProRule" id="PRU00284"/>
    </source>
</evidence>
<dbReference type="AlphaFoldDB" id="A0A285CUK7"/>
<protein>
    <submittedName>
        <fullName evidence="5">Methyl-accepting chemotaxis protein (MCP) signalling protein</fullName>
    </submittedName>
</protein>
<dbReference type="Pfam" id="PF00015">
    <property type="entry name" value="MCPsignal"/>
    <property type="match status" value="1"/>
</dbReference>
<dbReference type="InterPro" id="IPR012292">
    <property type="entry name" value="Globin/Proto"/>
</dbReference>
<proteinExistence type="inferred from homology"/>
<evidence type="ECO:0000256" key="1">
    <source>
        <dbReference type="ARBA" id="ARBA00022500"/>
    </source>
</evidence>
<feature type="domain" description="Methyl-accepting transducer" evidence="4">
    <location>
        <begin position="150"/>
        <end position="369"/>
    </location>
</feature>
<comment type="similarity">
    <text evidence="2">Belongs to the methyl-accepting chemotaxis (MCP) protein family.</text>
</comment>
<dbReference type="Proteomes" id="UP000219467">
    <property type="component" value="Unassembled WGS sequence"/>
</dbReference>
<keyword evidence="6" id="KW-1185">Reference proteome</keyword>
<dbReference type="RefSeq" id="WP_097030729.1">
    <property type="nucleotide sequence ID" value="NZ_OAOQ01000009.1"/>
</dbReference>
<dbReference type="OrthoDB" id="4514964at2"/>
<keyword evidence="1" id="KW-0145">Chemotaxis</keyword>
<dbReference type="PROSITE" id="PS50111">
    <property type="entry name" value="CHEMOTAXIS_TRANSDUC_2"/>
    <property type="match status" value="1"/>
</dbReference>
<dbReference type="PANTHER" id="PTHR43531:SF11">
    <property type="entry name" value="METHYL-ACCEPTING CHEMOTAXIS PROTEIN 3"/>
    <property type="match status" value="1"/>
</dbReference>
<dbReference type="InterPro" id="IPR004090">
    <property type="entry name" value="Chemotax_Me-accpt_rcpt"/>
</dbReference>
<dbReference type="InterPro" id="IPR051310">
    <property type="entry name" value="MCP_chemotaxis"/>
</dbReference>
<dbReference type="Gene3D" id="1.10.490.10">
    <property type="entry name" value="Globins"/>
    <property type="match status" value="1"/>
</dbReference>
<evidence type="ECO:0000259" key="4">
    <source>
        <dbReference type="PROSITE" id="PS50111"/>
    </source>
</evidence>
<dbReference type="CDD" id="cd01068">
    <property type="entry name" value="globin_sensor"/>
    <property type="match status" value="1"/>
</dbReference>
<keyword evidence="3" id="KW-0807">Transducer</keyword>
<dbReference type="GO" id="GO:0019825">
    <property type="term" value="F:oxygen binding"/>
    <property type="evidence" value="ECO:0007669"/>
    <property type="project" value="InterPro"/>
</dbReference>
<name>A0A285CUK7_9RHOB</name>
<evidence type="ECO:0000313" key="5">
    <source>
        <dbReference type="EMBL" id="SNX71247.1"/>
    </source>
</evidence>
<dbReference type="SUPFAM" id="SSF58104">
    <property type="entry name" value="Methyl-accepting chemotaxis protein (MCP) signaling domain"/>
    <property type="match status" value="1"/>
</dbReference>
<dbReference type="GO" id="GO:0020037">
    <property type="term" value="F:heme binding"/>
    <property type="evidence" value="ECO:0007669"/>
    <property type="project" value="InterPro"/>
</dbReference>
<sequence>MTTQQDLQKRLDFLKLDDGALERLPETREIFLQAVQEALHDFYDNVRATPEAAKFFRDPSRMDHAKEKQIAHWERIASGQIDGDYVATATRVGRTHARIGLEPRWYLGGYALILEKVVALMLPRMLGRGFLSRRRVDRAAGQIGVILKATILDMEYGVSTYFEALEEERRKIEQERAVAVQLSRSLADASSAMEQIAATVRQTADNAQQTREAAAQVSDLAATGGDAVGGAAAAVRDIAARVTVVQEIARQTNLLALNAAIEAARAGSHGAGFAVVAGEVRKLAERVEQASTEIAELAEATLAASARAEESLARLLPDMHRTAGLVGDITTACQEQTIGVEQVNRAILQMNELGRRLDAAEAAILNSAA</sequence>
<evidence type="ECO:0000313" key="6">
    <source>
        <dbReference type="Proteomes" id="UP000219467"/>
    </source>
</evidence>
<dbReference type="EMBL" id="OAOQ01000009">
    <property type="protein sequence ID" value="SNX71247.1"/>
    <property type="molecule type" value="Genomic_DNA"/>
</dbReference>
<dbReference type="SMART" id="SM00283">
    <property type="entry name" value="MA"/>
    <property type="match status" value="1"/>
</dbReference>
<dbReference type="PRINTS" id="PR00260">
    <property type="entry name" value="CHEMTRNSDUCR"/>
</dbReference>
<dbReference type="PANTHER" id="PTHR43531">
    <property type="entry name" value="PROTEIN ICFG"/>
    <property type="match status" value="1"/>
</dbReference>
<gene>
    <name evidence="5" type="ORF">SAMN05878503_10948</name>
</gene>
<dbReference type="GO" id="GO:0006935">
    <property type="term" value="P:chemotaxis"/>
    <property type="evidence" value="ECO:0007669"/>
    <property type="project" value="UniProtKB-KW"/>
</dbReference>
<dbReference type="GO" id="GO:0007165">
    <property type="term" value="P:signal transduction"/>
    <property type="evidence" value="ECO:0007669"/>
    <property type="project" value="UniProtKB-KW"/>
</dbReference>
<dbReference type="Pfam" id="PF11563">
    <property type="entry name" value="Protoglobin"/>
    <property type="match status" value="1"/>
</dbReference>
<dbReference type="InterPro" id="IPR009050">
    <property type="entry name" value="Globin-like_sf"/>
</dbReference>
<reference evidence="6" key="1">
    <citation type="submission" date="2017-08" db="EMBL/GenBank/DDBJ databases">
        <authorList>
            <person name="Varghese N."/>
            <person name="Submissions S."/>
        </authorList>
    </citation>
    <scope>NUCLEOTIDE SEQUENCE [LARGE SCALE GENOMIC DNA]</scope>
    <source>
        <strain evidence="6">JA234</strain>
    </source>
</reference>
<evidence type="ECO:0000256" key="2">
    <source>
        <dbReference type="ARBA" id="ARBA00029447"/>
    </source>
</evidence>